<evidence type="ECO:0000313" key="3">
    <source>
        <dbReference type="Proteomes" id="UP001152888"/>
    </source>
</evidence>
<organism evidence="2 3">
    <name type="scientific">Acanthoscelides obtectus</name>
    <name type="common">Bean weevil</name>
    <name type="synonym">Bruchus obtectus</name>
    <dbReference type="NCBI Taxonomy" id="200917"/>
    <lineage>
        <taxon>Eukaryota</taxon>
        <taxon>Metazoa</taxon>
        <taxon>Ecdysozoa</taxon>
        <taxon>Arthropoda</taxon>
        <taxon>Hexapoda</taxon>
        <taxon>Insecta</taxon>
        <taxon>Pterygota</taxon>
        <taxon>Neoptera</taxon>
        <taxon>Endopterygota</taxon>
        <taxon>Coleoptera</taxon>
        <taxon>Polyphaga</taxon>
        <taxon>Cucujiformia</taxon>
        <taxon>Chrysomeloidea</taxon>
        <taxon>Chrysomelidae</taxon>
        <taxon>Bruchinae</taxon>
        <taxon>Bruchini</taxon>
        <taxon>Acanthoscelides</taxon>
    </lineage>
</organism>
<protein>
    <recommendedName>
        <fullName evidence="4">BED-type domain-containing protein</fullName>
    </recommendedName>
</protein>
<keyword evidence="3" id="KW-1185">Reference proteome</keyword>
<accession>A0A9P0Q3W6</accession>
<evidence type="ECO:0000313" key="2">
    <source>
        <dbReference type="EMBL" id="CAH2009730.1"/>
    </source>
</evidence>
<comment type="caution">
    <text evidence="2">The sequence shown here is derived from an EMBL/GenBank/DDBJ whole genome shotgun (WGS) entry which is preliminary data.</text>
</comment>
<gene>
    <name evidence="2" type="ORF">ACAOBT_LOCUS31080</name>
</gene>
<sequence length="87" mass="9920">MSSITPQPSTSKHADELESPPSSSEEAGDIRKKIIKSYTQKYTAAWEQEPEFKGWLRSGKKVSNYAFCKVCNKDFICDKSEIQKHFS</sequence>
<dbReference type="Proteomes" id="UP001152888">
    <property type="component" value="Unassembled WGS sequence"/>
</dbReference>
<dbReference type="OrthoDB" id="6778804at2759"/>
<reference evidence="2" key="1">
    <citation type="submission" date="2022-03" db="EMBL/GenBank/DDBJ databases">
        <authorList>
            <person name="Sayadi A."/>
        </authorList>
    </citation>
    <scope>NUCLEOTIDE SEQUENCE</scope>
</reference>
<feature type="region of interest" description="Disordered" evidence="1">
    <location>
        <begin position="1"/>
        <end position="30"/>
    </location>
</feature>
<dbReference type="EMBL" id="CAKOFQ010007910">
    <property type="protein sequence ID" value="CAH2009730.1"/>
    <property type="molecule type" value="Genomic_DNA"/>
</dbReference>
<evidence type="ECO:0000256" key="1">
    <source>
        <dbReference type="SAM" id="MobiDB-lite"/>
    </source>
</evidence>
<feature type="compositionally biased region" description="Polar residues" evidence="1">
    <location>
        <begin position="1"/>
        <end position="11"/>
    </location>
</feature>
<name>A0A9P0Q3W6_ACAOB</name>
<evidence type="ECO:0008006" key="4">
    <source>
        <dbReference type="Google" id="ProtNLM"/>
    </source>
</evidence>
<proteinExistence type="predicted"/>
<dbReference type="AlphaFoldDB" id="A0A9P0Q3W6"/>